<accession>A0A8J3FVG0</accession>
<feature type="region of interest" description="Disordered" evidence="2">
    <location>
        <begin position="591"/>
        <end position="614"/>
    </location>
</feature>
<evidence type="ECO:0000256" key="3">
    <source>
        <dbReference type="SAM" id="SignalP"/>
    </source>
</evidence>
<feature type="region of interest" description="Disordered" evidence="2">
    <location>
        <begin position="937"/>
        <end position="1002"/>
    </location>
</feature>
<evidence type="ECO:0000256" key="2">
    <source>
        <dbReference type="SAM" id="MobiDB-lite"/>
    </source>
</evidence>
<dbReference type="SMART" id="SM00306">
    <property type="entry name" value="HintN"/>
    <property type="match status" value="1"/>
</dbReference>
<dbReference type="InterPro" id="IPR036844">
    <property type="entry name" value="Hint_dom_sf"/>
</dbReference>
<feature type="domain" description="Hint" evidence="4">
    <location>
        <begin position="1117"/>
        <end position="1211"/>
    </location>
</feature>
<evidence type="ECO:0000259" key="4">
    <source>
        <dbReference type="SMART" id="SM00306"/>
    </source>
</evidence>
<feature type="signal peptide" evidence="3">
    <location>
        <begin position="1"/>
        <end position="21"/>
    </location>
</feature>
<feature type="compositionally biased region" description="Basic and acidic residues" evidence="2">
    <location>
        <begin position="396"/>
        <end position="427"/>
    </location>
</feature>
<feature type="coiled-coil region" evidence="1">
    <location>
        <begin position="231"/>
        <end position="278"/>
    </location>
</feature>
<feature type="chain" id="PRO_5039566925" description="Hint domain-containing protein" evidence="3">
    <location>
        <begin position="22"/>
        <end position="1375"/>
    </location>
</feature>
<gene>
    <name evidence="5" type="ORF">GCM10012275_31130</name>
</gene>
<sequence>MRTVRCARRFLVSLLALLLLAGLIDPAVRPSSPFVATAAAEESEPSTGSARPMPKSEYQEWNGKSGLPDSDPRLRQLVADIAELDEDVEVRVAAQAALDAQTDEAVMEFLTTGEPEARARAKARKQETARHNRAAIEKMAGTGGPIFNAEVDRVLAGSDYDRAAFLDYGADIAKSRDEANAKAERERMDLLCSRVQMLAGSGGPEVKKAAQAALDAGTDEAIVDFLKNGYLPAAERDAKAFEGTLKQQRERDKAAEELSELAKKAARASEARKNLLSAHGKGVRALQRAANAMVSAANEARKAAQILAANSAGGHHNGSFSEVKREVARQLEYVRQAADDAHKAAVTADGEAKVLVETGLTYGADWARIARGMADAAKAAVGAAETAQHAIEATEATDKAQEGQQKAEAHAEQARRWREQAEQHARSAEAIAKAAQEQATAARNAANHAKQARQEAEAAERRAWDAAERTRQARLTAEAEQRKAAEARQRAERERANAAAARQRAQQQAAIAARARANAEYQGRIAANARTGAEERERIAKDALGKARDEESNAATARQRAWDAEQRRQAAVARAEAMAATAAQARGTAHEAQAWDAARQARADANTATNAAQQAGHAAQVASGAAANARAAATEATRAAARARAAAREAEAAAARANAAANKAEAEAATTHAEAVQANAKAAEATAAEAKAAEHARNAANLARQAADEAMRALWSARRTKAEAEAAANEAVSAATQAGIAVRASLAARTSSHGIAEPANTAINVVAPFEGKDLDADFAAEVAEQAKSVGDEQAKAAQQRADEAIEAAQKAQEAADRAAAEVKPAFDAAAKASQSAAAAAKAAAEAQRAAADAAIEGAKAREAAARANQADAQAQEDARKAREAANAAARDAAIAGKSADAAEREAATARSAASAAERDAAAARAAAAKAEQDAAAARAAADKAQKHAEEASQAAENARQHAAEAIKSAERAEAAAREEERKRREEAAKQISTGGTPGLTPDEERVLLAAGGQELLDRYRQGLGAANKSVVDFLKDVGAEIFLEITGINDLGRCFGEGNVESCLWTIVNAASLVAIIAKAPAIAGAIGKVAGNIGKFLEGTTAGRKTLEAIHGLKGCKCFPAGTAVETADGTKPIEQIKVGDTVWARDITSGVSRLRHVTALFSREATKLVTITVGDLTVDTTPEHPFWVVGYGWVEAGELKVGDRLQSRDGAQPVISSLSTRDERTSVYNFEVEGDHNYYVSDFELLVHNCDAIIVALRKAVDSVKPLGEAYRGTIIPKTFELTTKNGKKIYFPESGTKHMEEWVTAIKPRNRKDFHDMIDRIPLHTAREVVSEAVEKGIEYEKKVFVQNCEIMFGKPSNSAHSPYVYHFLCKW</sequence>
<dbReference type="EMBL" id="BMMK01000013">
    <property type="protein sequence ID" value="GGM57699.1"/>
    <property type="molecule type" value="Genomic_DNA"/>
</dbReference>
<feature type="region of interest" description="Disordered" evidence="2">
    <location>
        <begin position="866"/>
        <end position="885"/>
    </location>
</feature>
<feature type="compositionally biased region" description="Basic and acidic residues" evidence="2">
    <location>
        <begin position="452"/>
        <end position="496"/>
    </location>
</feature>
<dbReference type="PROSITE" id="PS50817">
    <property type="entry name" value="INTEIN_N_TER"/>
    <property type="match status" value="1"/>
</dbReference>
<proteinExistence type="predicted"/>
<feature type="region of interest" description="Disordered" evidence="2">
    <location>
        <begin position="544"/>
        <end position="563"/>
    </location>
</feature>
<name>A0A8J3FVG0_9PSEU</name>
<dbReference type="Gene3D" id="2.170.16.10">
    <property type="entry name" value="Hedgehog/Intein (Hint) domain"/>
    <property type="match status" value="1"/>
</dbReference>
<dbReference type="Proteomes" id="UP000637578">
    <property type="component" value="Unassembled WGS sequence"/>
</dbReference>
<feature type="compositionally biased region" description="Low complexity" evidence="2">
    <location>
        <begin position="38"/>
        <end position="50"/>
    </location>
</feature>
<feature type="region of interest" description="Disordered" evidence="2">
    <location>
        <begin position="38"/>
        <end position="72"/>
    </location>
</feature>
<dbReference type="InterPro" id="IPR003587">
    <property type="entry name" value="Hint_dom_N"/>
</dbReference>
<dbReference type="GO" id="GO:0016539">
    <property type="term" value="P:intein-mediated protein splicing"/>
    <property type="evidence" value="ECO:0007669"/>
    <property type="project" value="InterPro"/>
</dbReference>
<keyword evidence="6" id="KW-1185">Reference proteome</keyword>
<feature type="coiled-coil region" evidence="1">
    <location>
        <begin position="633"/>
        <end position="705"/>
    </location>
</feature>
<dbReference type="InterPro" id="IPR006141">
    <property type="entry name" value="Intein_N"/>
</dbReference>
<protein>
    <recommendedName>
        <fullName evidence="4">Hint domain-containing protein</fullName>
    </recommendedName>
</protein>
<reference evidence="5" key="2">
    <citation type="submission" date="2020-09" db="EMBL/GenBank/DDBJ databases">
        <authorList>
            <person name="Sun Q."/>
            <person name="Zhou Y."/>
        </authorList>
    </citation>
    <scope>NUCLEOTIDE SEQUENCE</scope>
    <source>
        <strain evidence="5">CGMCC 4.5737</strain>
    </source>
</reference>
<dbReference type="SUPFAM" id="SSF51294">
    <property type="entry name" value="Hedgehog/intein (Hint) domain"/>
    <property type="match status" value="1"/>
</dbReference>
<dbReference type="PROSITE" id="PS50818">
    <property type="entry name" value="INTEIN_C_TER"/>
    <property type="match status" value="1"/>
</dbReference>
<organism evidence="5 6">
    <name type="scientific">Longimycelium tulufanense</name>
    <dbReference type="NCBI Taxonomy" id="907463"/>
    <lineage>
        <taxon>Bacteria</taxon>
        <taxon>Bacillati</taxon>
        <taxon>Actinomycetota</taxon>
        <taxon>Actinomycetes</taxon>
        <taxon>Pseudonocardiales</taxon>
        <taxon>Pseudonocardiaceae</taxon>
        <taxon>Longimycelium</taxon>
    </lineage>
</organism>
<dbReference type="InterPro" id="IPR030934">
    <property type="entry name" value="Intein_C"/>
</dbReference>
<evidence type="ECO:0000313" key="5">
    <source>
        <dbReference type="EMBL" id="GGM57699.1"/>
    </source>
</evidence>
<dbReference type="PANTHER" id="PTHR23138">
    <property type="entry name" value="RAN BINDING PROTEIN"/>
    <property type="match status" value="1"/>
</dbReference>
<keyword evidence="1" id="KW-0175">Coiled coil</keyword>
<dbReference type="CDD" id="cd00081">
    <property type="entry name" value="Hint"/>
    <property type="match status" value="1"/>
</dbReference>
<feature type="compositionally biased region" description="Basic and acidic residues" evidence="2">
    <location>
        <begin position="940"/>
        <end position="950"/>
    </location>
</feature>
<comment type="caution">
    <text evidence="5">The sequence shown here is derived from an EMBL/GenBank/DDBJ whole genome shotgun (WGS) entry which is preliminary data.</text>
</comment>
<dbReference type="InterPro" id="IPR045255">
    <property type="entry name" value="RanBP1-like"/>
</dbReference>
<dbReference type="NCBIfam" id="TIGR01443">
    <property type="entry name" value="intein_Cterm"/>
    <property type="match status" value="1"/>
</dbReference>
<feature type="compositionally biased region" description="Low complexity" evidence="2">
    <location>
        <begin position="866"/>
        <end position="875"/>
    </location>
</feature>
<keyword evidence="3" id="KW-0732">Signal</keyword>
<dbReference type="Pfam" id="PF07591">
    <property type="entry name" value="PT-HINT"/>
    <property type="match status" value="1"/>
</dbReference>
<feature type="compositionally biased region" description="Low complexity" evidence="2">
    <location>
        <begin position="428"/>
        <end position="449"/>
    </location>
</feature>
<evidence type="ECO:0000313" key="6">
    <source>
        <dbReference type="Proteomes" id="UP000637578"/>
    </source>
</evidence>
<evidence type="ECO:0000256" key="1">
    <source>
        <dbReference type="SAM" id="Coils"/>
    </source>
</evidence>
<reference evidence="5" key="1">
    <citation type="journal article" date="2014" name="Int. J. Syst. Evol. Microbiol.">
        <title>Complete genome sequence of Corynebacterium casei LMG S-19264T (=DSM 44701T), isolated from a smear-ripened cheese.</title>
        <authorList>
            <consortium name="US DOE Joint Genome Institute (JGI-PGF)"/>
            <person name="Walter F."/>
            <person name="Albersmeier A."/>
            <person name="Kalinowski J."/>
            <person name="Ruckert C."/>
        </authorList>
    </citation>
    <scope>NUCLEOTIDE SEQUENCE</scope>
    <source>
        <strain evidence="5">CGMCC 4.5737</strain>
    </source>
</reference>
<feature type="region of interest" description="Disordered" evidence="2">
    <location>
        <begin position="395"/>
        <end position="502"/>
    </location>
</feature>
<feature type="compositionally biased region" description="Basic and acidic residues" evidence="2">
    <location>
        <begin position="958"/>
        <end position="988"/>
    </location>
</feature>